<reference evidence="3 4" key="1">
    <citation type="submission" date="2023-07" db="EMBL/GenBank/DDBJ databases">
        <title>Sequencing the genomes of 1000 actinobacteria strains.</title>
        <authorList>
            <person name="Klenk H.-P."/>
        </authorList>
    </citation>
    <scope>NUCLEOTIDE SEQUENCE [LARGE SCALE GENOMIC DNA]</scope>
    <source>
        <strain evidence="3 4">DSM 19515</strain>
    </source>
</reference>
<dbReference type="RefSeq" id="WP_307635259.1">
    <property type="nucleotide sequence ID" value="NZ_JAUSQL010000001.1"/>
</dbReference>
<keyword evidence="4" id="KW-1185">Reference proteome</keyword>
<proteinExistence type="predicted"/>
<evidence type="ECO:0000256" key="2">
    <source>
        <dbReference type="SAM" id="MobiDB-lite"/>
    </source>
</evidence>
<dbReference type="SUPFAM" id="SSF103025">
    <property type="entry name" value="Folate-binding domain"/>
    <property type="match status" value="1"/>
</dbReference>
<dbReference type="InterPro" id="IPR017703">
    <property type="entry name" value="YgfZ/GCV_T_CS"/>
</dbReference>
<dbReference type="NCBIfam" id="TIGR03317">
    <property type="entry name" value="ygfZ_signature"/>
    <property type="match status" value="1"/>
</dbReference>
<dbReference type="InterPro" id="IPR045179">
    <property type="entry name" value="YgfZ/GcvT"/>
</dbReference>
<comment type="caution">
    <text evidence="3">The sequence shown here is derived from an EMBL/GenBank/DDBJ whole genome shotgun (WGS) entry which is preliminary data.</text>
</comment>
<evidence type="ECO:0000313" key="4">
    <source>
        <dbReference type="Proteomes" id="UP001230145"/>
    </source>
</evidence>
<evidence type="ECO:0000256" key="1">
    <source>
        <dbReference type="ARBA" id="ARBA00022946"/>
    </source>
</evidence>
<dbReference type="Proteomes" id="UP001230145">
    <property type="component" value="Unassembled WGS sequence"/>
</dbReference>
<accession>A0ABT9PKI7</accession>
<evidence type="ECO:0000313" key="3">
    <source>
        <dbReference type="EMBL" id="MDP9833241.1"/>
    </source>
</evidence>
<name>A0ABT9PKI7_9ACTO</name>
<sequence>MSPAARSVELPGAVLDEAHGVPAHFGNPFAEENMLARGRAFTDLSFVEVVTVSGLDRATWLHNLTTRDFLNLPTGESSEMLLLDPNGHICSAAGVIDDGDRTWFFLDSGQAEPFTAFLDSMVFRMRVGVERPDVRVFGFFAPDGVPEAIAALADVVWRDPWPCTLPGGANYGVPDADHPAYGSARVLIAARPDQQVIETFGAAGFVPAGLQAWEAKRISDWRPRQNTEVVERALPHELDWLRTAVHLEKGCYRGQETVAKLVNLGRPPRRLAYLYLEGPEGELPARGAQVMAGEKVVGQLTSVARDSQEGPVALALLKRNAPEGELSVGAFVAAQVPIVAREGKSTASPNERPGAGMRPCR</sequence>
<gene>
    <name evidence="3" type="ORF">J2S45_001920</name>
</gene>
<dbReference type="PANTHER" id="PTHR22602:SF0">
    <property type="entry name" value="TRANSFERASE CAF17, MITOCHONDRIAL-RELATED"/>
    <property type="match status" value="1"/>
</dbReference>
<dbReference type="EMBL" id="JAUSQL010000001">
    <property type="protein sequence ID" value="MDP9833241.1"/>
    <property type="molecule type" value="Genomic_DNA"/>
</dbReference>
<protein>
    <submittedName>
        <fullName evidence="3">Folate-binding protein YgfZ</fullName>
    </submittedName>
</protein>
<dbReference type="InterPro" id="IPR027266">
    <property type="entry name" value="TrmE/GcvT-like"/>
</dbReference>
<feature type="region of interest" description="Disordered" evidence="2">
    <location>
        <begin position="342"/>
        <end position="361"/>
    </location>
</feature>
<keyword evidence="1" id="KW-0809">Transit peptide</keyword>
<organism evidence="3 4">
    <name type="scientific">Trueperella abortisuis</name>
    <dbReference type="NCBI Taxonomy" id="445930"/>
    <lineage>
        <taxon>Bacteria</taxon>
        <taxon>Bacillati</taxon>
        <taxon>Actinomycetota</taxon>
        <taxon>Actinomycetes</taxon>
        <taxon>Actinomycetales</taxon>
        <taxon>Actinomycetaceae</taxon>
        <taxon>Trueperella</taxon>
    </lineage>
</organism>
<dbReference type="Gene3D" id="3.30.1360.120">
    <property type="entry name" value="Probable tRNA modification gtpase trme, domain 1"/>
    <property type="match status" value="1"/>
</dbReference>
<dbReference type="PIRSF" id="PIRSF006487">
    <property type="entry name" value="GcvT"/>
    <property type="match status" value="1"/>
</dbReference>
<dbReference type="PANTHER" id="PTHR22602">
    <property type="entry name" value="TRANSFERASE CAF17, MITOCHONDRIAL-RELATED"/>
    <property type="match status" value="1"/>
</dbReference>